<dbReference type="RefSeq" id="XP_024722985.1">
    <property type="nucleotide sequence ID" value="XM_024867375.1"/>
</dbReference>
<name>A0A2T3B7U2_AMORE</name>
<keyword evidence="2" id="KW-0521">NADP</keyword>
<organism evidence="4 5">
    <name type="scientific">Amorphotheca resinae ATCC 22711</name>
    <dbReference type="NCBI Taxonomy" id="857342"/>
    <lineage>
        <taxon>Eukaryota</taxon>
        <taxon>Fungi</taxon>
        <taxon>Dikarya</taxon>
        <taxon>Ascomycota</taxon>
        <taxon>Pezizomycotina</taxon>
        <taxon>Leotiomycetes</taxon>
        <taxon>Helotiales</taxon>
        <taxon>Amorphothecaceae</taxon>
        <taxon>Amorphotheca</taxon>
    </lineage>
</organism>
<gene>
    <name evidence="4" type="ORF">M430DRAFT_40171</name>
</gene>
<dbReference type="GO" id="GO:0009688">
    <property type="term" value="P:abscisic acid biosynthetic process"/>
    <property type="evidence" value="ECO:0007669"/>
    <property type="project" value="UniProtKB-ARBA"/>
</dbReference>
<proteinExistence type="inferred from homology"/>
<dbReference type="GeneID" id="36575456"/>
<keyword evidence="3" id="KW-0560">Oxidoreductase</keyword>
<evidence type="ECO:0000256" key="3">
    <source>
        <dbReference type="ARBA" id="ARBA00023002"/>
    </source>
</evidence>
<dbReference type="FunFam" id="3.40.50.720:FF:000084">
    <property type="entry name" value="Short-chain dehydrogenase reductase"/>
    <property type="match status" value="1"/>
</dbReference>
<dbReference type="Pfam" id="PF13561">
    <property type="entry name" value="adh_short_C2"/>
    <property type="match status" value="1"/>
</dbReference>
<dbReference type="InterPro" id="IPR020904">
    <property type="entry name" value="Sc_DH/Rdtase_CS"/>
</dbReference>
<dbReference type="PRINTS" id="PR00080">
    <property type="entry name" value="SDRFAMILY"/>
</dbReference>
<dbReference type="GO" id="GO:0016491">
    <property type="term" value="F:oxidoreductase activity"/>
    <property type="evidence" value="ECO:0007669"/>
    <property type="project" value="UniProtKB-KW"/>
</dbReference>
<dbReference type="AlphaFoldDB" id="A0A2T3B7U2"/>
<dbReference type="PANTHER" id="PTHR24321">
    <property type="entry name" value="DEHYDROGENASES, SHORT CHAIN"/>
    <property type="match status" value="1"/>
</dbReference>
<dbReference type="STRING" id="857342.A0A2T3B7U2"/>
<accession>A0A2T3B7U2</accession>
<dbReference type="InParanoid" id="A0A2T3B7U2"/>
<dbReference type="PRINTS" id="PR00081">
    <property type="entry name" value="GDHRDH"/>
</dbReference>
<protein>
    <submittedName>
        <fullName evidence="4">Uncharacterized protein</fullName>
    </submittedName>
</protein>
<keyword evidence="5" id="KW-1185">Reference proteome</keyword>
<dbReference type="InterPro" id="IPR002347">
    <property type="entry name" value="SDR_fam"/>
</dbReference>
<evidence type="ECO:0000256" key="2">
    <source>
        <dbReference type="ARBA" id="ARBA00022857"/>
    </source>
</evidence>
<dbReference type="SUPFAM" id="SSF51735">
    <property type="entry name" value="NAD(P)-binding Rossmann-fold domains"/>
    <property type="match status" value="1"/>
</dbReference>
<dbReference type="PANTHER" id="PTHR24321:SF8">
    <property type="entry name" value="ESTRADIOL 17-BETA-DEHYDROGENASE 8-RELATED"/>
    <property type="match status" value="1"/>
</dbReference>
<evidence type="ECO:0000313" key="5">
    <source>
        <dbReference type="Proteomes" id="UP000241818"/>
    </source>
</evidence>
<dbReference type="EMBL" id="KZ679008">
    <property type="protein sequence ID" value="PSS22939.1"/>
    <property type="molecule type" value="Genomic_DNA"/>
</dbReference>
<dbReference type="OrthoDB" id="1669814at2759"/>
<evidence type="ECO:0000256" key="1">
    <source>
        <dbReference type="ARBA" id="ARBA00006484"/>
    </source>
</evidence>
<evidence type="ECO:0000313" key="4">
    <source>
        <dbReference type="EMBL" id="PSS22939.1"/>
    </source>
</evidence>
<dbReference type="Proteomes" id="UP000241818">
    <property type="component" value="Unassembled WGS sequence"/>
</dbReference>
<reference evidence="4 5" key="1">
    <citation type="journal article" date="2018" name="New Phytol.">
        <title>Comparative genomics and transcriptomics depict ericoid mycorrhizal fungi as versatile saprotrophs and plant mutualists.</title>
        <authorList>
            <person name="Martino E."/>
            <person name="Morin E."/>
            <person name="Grelet G.A."/>
            <person name="Kuo A."/>
            <person name="Kohler A."/>
            <person name="Daghino S."/>
            <person name="Barry K.W."/>
            <person name="Cichocki N."/>
            <person name="Clum A."/>
            <person name="Dockter R.B."/>
            <person name="Hainaut M."/>
            <person name="Kuo R.C."/>
            <person name="LaButti K."/>
            <person name="Lindahl B.D."/>
            <person name="Lindquist E.A."/>
            <person name="Lipzen A."/>
            <person name="Khouja H.R."/>
            <person name="Magnuson J."/>
            <person name="Murat C."/>
            <person name="Ohm R.A."/>
            <person name="Singer S.W."/>
            <person name="Spatafora J.W."/>
            <person name="Wang M."/>
            <person name="Veneault-Fourrey C."/>
            <person name="Henrissat B."/>
            <person name="Grigoriev I.V."/>
            <person name="Martin F.M."/>
            <person name="Perotto S."/>
        </authorList>
    </citation>
    <scope>NUCLEOTIDE SEQUENCE [LARGE SCALE GENOMIC DNA]</scope>
    <source>
        <strain evidence="4 5">ATCC 22711</strain>
    </source>
</reference>
<dbReference type="PROSITE" id="PS00061">
    <property type="entry name" value="ADH_SHORT"/>
    <property type="match status" value="1"/>
</dbReference>
<sequence>MSYRDLKGKTFIVTGAASGMGRTTSLFLINQGANVGLLDLRKPDNVLAEIEALGGKALSIACNVQDSKAMDEAVKAVAEHFGRLDGAANMAGYVGNQGLHGKGYAMDTIEDEDWNMMIATNLNGVKNSIRAELRYMKGTGSIVNAASIAGLYGFAYNAPYSTAKWGVIGMTKCTAQEVGTRGIRVNAVAPGVVDTPLVHSLGTSKEVYDAMIQKTALKRIAQPEEVTKVIGFLLSEEAGYITASVINVDAGYT</sequence>
<comment type="similarity">
    <text evidence="1">Belongs to the short-chain dehydrogenases/reductases (SDR) family.</text>
</comment>
<dbReference type="InterPro" id="IPR036291">
    <property type="entry name" value="NAD(P)-bd_dom_sf"/>
</dbReference>
<dbReference type="Gene3D" id="3.40.50.720">
    <property type="entry name" value="NAD(P)-binding Rossmann-like Domain"/>
    <property type="match status" value="1"/>
</dbReference>